<dbReference type="Proteomes" id="UP000596660">
    <property type="component" value="Unplaced"/>
</dbReference>
<dbReference type="Gramene" id="AUR62029291-RA">
    <property type="protein sequence ID" value="AUR62029291-RA:cds"/>
    <property type="gene ID" value="AUR62029291"/>
</dbReference>
<sequence>MAELERLRLLDEQHSSPSSGNIINNNVAVNHPVVSDPRVNPSFHHPNYPLSGVPVIRYCLPSQPISDPRLTHRVGIPESASAPYYPELPSMPNPSSLDHSILTSFKKKRVIGEETVGFSKGYNGHFGGFDMKNGDNYNQFLAFNNGGFSALSTTINGSE</sequence>
<organism evidence="1 2">
    <name type="scientific">Chenopodium quinoa</name>
    <name type="common">Quinoa</name>
    <dbReference type="NCBI Taxonomy" id="63459"/>
    <lineage>
        <taxon>Eukaryota</taxon>
        <taxon>Viridiplantae</taxon>
        <taxon>Streptophyta</taxon>
        <taxon>Embryophyta</taxon>
        <taxon>Tracheophyta</taxon>
        <taxon>Spermatophyta</taxon>
        <taxon>Magnoliopsida</taxon>
        <taxon>eudicotyledons</taxon>
        <taxon>Gunneridae</taxon>
        <taxon>Pentapetalae</taxon>
        <taxon>Caryophyllales</taxon>
        <taxon>Chenopodiaceae</taxon>
        <taxon>Chenopodioideae</taxon>
        <taxon>Atripliceae</taxon>
        <taxon>Chenopodium</taxon>
    </lineage>
</organism>
<reference evidence="1" key="1">
    <citation type="journal article" date="2017" name="Nature">
        <title>The genome of Chenopodium quinoa.</title>
        <authorList>
            <person name="Jarvis D.E."/>
            <person name="Ho Y.S."/>
            <person name="Lightfoot D.J."/>
            <person name="Schmoeckel S.M."/>
            <person name="Li B."/>
            <person name="Borm T.J.A."/>
            <person name="Ohyanagi H."/>
            <person name="Mineta K."/>
            <person name="Michell C.T."/>
            <person name="Saber N."/>
            <person name="Kharbatia N.M."/>
            <person name="Rupper R.R."/>
            <person name="Sharp A.R."/>
            <person name="Dally N."/>
            <person name="Boughton B.A."/>
            <person name="Woo Y.H."/>
            <person name="Gao G."/>
            <person name="Schijlen E.G.W.M."/>
            <person name="Guo X."/>
            <person name="Momin A.A."/>
            <person name="Negrao S."/>
            <person name="Al-Babili S."/>
            <person name="Gehring C."/>
            <person name="Roessner U."/>
            <person name="Jung C."/>
            <person name="Murphy K."/>
            <person name="Arold S.T."/>
            <person name="Gojobori T."/>
            <person name="van der Linden C.G."/>
            <person name="van Loo E.N."/>
            <person name="Jellen E.N."/>
            <person name="Maughan P.J."/>
            <person name="Tester M."/>
        </authorList>
    </citation>
    <scope>NUCLEOTIDE SEQUENCE [LARGE SCALE GENOMIC DNA]</scope>
    <source>
        <strain evidence="1">cv. PI 614886</strain>
    </source>
</reference>
<proteinExistence type="predicted"/>
<evidence type="ECO:0000313" key="1">
    <source>
        <dbReference type="EnsemblPlants" id="AUR62029291-RA:cds"/>
    </source>
</evidence>
<dbReference type="EnsemblPlants" id="AUR62029291-RA">
    <property type="protein sequence ID" value="AUR62029291-RA:cds"/>
    <property type="gene ID" value="AUR62029291"/>
</dbReference>
<accession>A0A803MH39</accession>
<name>A0A803MH39_CHEQI</name>
<reference evidence="1" key="2">
    <citation type="submission" date="2021-03" db="UniProtKB">
        <authorList>
            <consortium name="EnsemblPlants"/>
        </authorList>
    </citation>
    <scope>IDENTIFICATION</scope>
</reference>
<keyword evidence="2" id="KW-1185">Reference proteome</keyword>
<protein>
    <submittedName>
        <fullName evidence="1">Uncharacterized protein</fullName>
    </submittedName>
</protein>
<dbReference type="AlphaFoldDB" id="A0A803MH39"/>
<evidence type="ECO:0000313" key="2">
    <source>
        <dbReference type="Proteomes" id="UP000596660"/>
    </source>
</evidence>